<gene>
    <name evidence="1" type="ORF">ACFPN2_00640</name>
</gene>
<dbReference type="Proteomes" id="UP001595904">
    <property type="component" value="Unassembled WGS sequence"/>
</dbReference>
<keyword evidence="2" id="KW-1185">Reference proteome</keyword>
<reference evidence="2" key="1">
    <citation type="journal article" date="2019" name="Int. J. Syst. Evol. Microbiol.">
        <title>The Global Catalogue of Microorganisms (GCM) 10K type strain sequencing project: providing services to taxonomists for standard genome sequencing and annotation.</title>
        <authorList>
            <consortium name="The Broad Institute Genomics Platform"/>
            <consortium name="The Broad Institute Genome Sequencing Center for Infectious Disease"/>
            <person name="Wu L."/>
            <person name="Ma J."/>
        </authorList>
    </citation>
    <scope>NUCLEOTIDE SEQUENCE [LARGE SCALE GENOMIC DNA]</scope>
    <source>
        <strain evidence="2">CGMCC 1.10759</strain>
    </source>
</reference>
<name>A0ABV8SJ00_9GAMM</name>
<organism evidence="1 2">
    <name type="scientific">Steroidobacter flavus</name>
    <dbReference type="NCBI Taxonomy" id="1842136"/>
    <lineage>
        <taxon>Bacteria</taxon>
        <taxon>Pseudomonadati</taxon>
        <taxon>Pseudomonadota</taxon>
        <taxon>Gammaproteobacteria</taxon>
        <taxon>Steroidobacterales</taxon>
        <taxon>Steroidobacteraceae</taxon>
        <taxon>Steroidobacter</taxon>
    </lineage>
</organism>
<evidence type="ECO:0000313" key="1">
    <source>
        <dbReference type="EMBL" id="MFC4307576.1"/>
    </source>
</evidence>
<dbReference type="RefSeq" id="WP_380593959.1">
    <property type="nucleotide sequence ID" value="NZ_JBHSDU010000001.1"/>
</dbReference>
<sequence length="44" mass="4626">MFARHPLRTGFRVIAATAVVAGAVMNLATLATEHAARMSVTAPF</sequence>
<evidence type="ECO:0000313" key="2">
    <source>
        <dbReference type="Proteomes" id="UP001595904"/>
    </source>
</evidence>
<proteinExistence type="predicted"/>
<protein>
    <submittedName>
        <fullName evidence="1">Uncharacterized protein</fullName>
    </submittedName>
</protein>
<accession>A0ABV8SJ00</accession>
<comment type="caution">
    <text evidence="1">The sequence shown here is derived from an EMBL/GenBank/DDBJ whole genome shotgun (WGS) entry which is preliminary data.</text>
</comment>
<dbReference type="EMBL" id="JBHSDU010000001">
    <property type="protein sequence ID" value="MFC4307576.1"/>
    <property type="molecule type" value="Genomic_DNA"/>
</dbReference>